<comment type="caution">
    <text evidence="1">The sequence shown here is derived from an EMBL/GenBank/DDBJ whole genome shotgun (WGS) entry which is preliminary data.</text>
</comment>
<dbReference type="EMBL" id="LVXG01000034">
    <property type="protein sequence ID" value="OQP44761.1"/>
    <property type="molecule type" value="Genomic_DNA"/>
</dbReference>
<dbReference type="Proteomes" id="UP000192610">
    <property type="component" value="Unassembled WGS sequence"/>
</dbReference>
<dbReference type="InterPro" id="IPR007581">
    <property type="entry name" value="Endonuclease-V"/>
</dbReference>
<name>A0A1V9EFD2_9BACT</name>
<dbReference type="GO" id="GO:0004519">
    <property type="term" value="F:endonuclease activity"/>
    <property type="evidence" value="ECO:0007669"/>
    <property type="project" value="UniProtKB-KW"/>
</dbReference>
<evidence type="ECO:0000313" key="2">
    <source>
        <dbReference type="Proteomes" id="UP000192610"/>
    </source>
</evidence>
<keyword evidence="2" id="KW-1185">Reference proteome</keyword>
<dbReference type="AlphaFoldDB" id="A0A1V9EFD2"/>
<dbReference type="STRING" id="354355.SAMN05660816_06024"/>
<keyword evidence="1" id="KW-0378">Hydrolase</keyword>
<dbReference type="GO" id="GO:0006281">
    <property type="term" value="P:DNA repair"/>
    <property type="evidence" value="ECO:0007669"/>
    <property type="project" value="InterPro"/>
</dbReference>
<gene>
    <name evidence="1" type="ORF">A4H97_10390</name>
</gene>
<reference evidence="2" key="1">
    <citation type="submission" date="2016-04" db="EMBL/GenBank/DDBJ databases">
        <authorList>
            <person name="Chen L."/>
            <person name="Zhuang W."/>
            <person name="Wang G."/>
        </authorList>
    </citation>
    <scope>NUCLEOTIDE SEQUENCE [LARGE SCALE GENOMIC DNA]</scope>
    <source>
        <strain evidence="2">17621</strain>
    </source>
</reference>
<proteinExistence type="predicted"/>
<protein>
    <submittedName>
        <fullName evidence="1">Endonuclease V</fullName>
    </submittedName>
</protein>
<keyword evidence="1" id="KW-0540">Nuclease</keyword>
<dbReference type="RefSeq" id="WP_081202816.1">
    <property type="nucleotide sequence ID" value="NZ_FOCZ01000016.1"/>
</dbReference>
<dbReference type="Pfam" id="PF04493">
    <property type="entry name" value="Endonuclease_5"/>
    <property type="match status" value="1"/>
</dbReference>
<dbReference type="OrthoDB" id="2593273at2"/>
<organism evidence="1 2">
    <name type="scientific">Niastella yeongjuensis</name>
    <dbReference type="NCBI Taxonomy" id="354355"/>
    <lineage>
        <taxon>Bacteria</taxon>
        <taxon>Pseudomonadati</taxon>
        <taxon>Bacteroidota</taxon>
        <taxon>Chitinophagia</taxon>
        <taxon>Chitinophagales</taxon>
        <taxon>Chitinophagaceae</taxon>
        <taxon>Niastella</taxon>
    </lineage>
</organism>
<accession>A0A1V9EFD2</accession>
<sequence>MILAIDVHYKETTAKAVGALLQNWDDAVAQQHIIKYIDAVEEYVPGSFYKRELPCILEIFKSVDLHSLNYIIIDGFVVLDDSGKPGLGAYVYESIQSQVPVIGVAKTNFHQNEQHVIQVLRGDSAKPLYVTAIGTDLPVAAEHIKSMHGEFRLPTVLKEMDRITKES</sequence>
<evidence type="ECO:0000313" key="1">
    <source>
        <dbReference type="EMBL" id="OQP44761.1"/>
    </source>
</evidence>
<dbReference type="Gene3D" id="3.30.2170.10">
    <property type="entry name" value="archaeoglobus fulgidus dsm 4304 superfamily"/>
    <property type="match status" value="1"/>
</dbReference>
<keyword evidence="1" id="KW-0255">Endonuclease</keyword>